<dbReference type="STRING" id="747676.F4S519"/>
<dbReference type="InParanoid" id="F4S519"/>
<dbReference type="GO" id="GO:0003682">
    <property type="term" value="F:chromatin binding"/>
    <property type="evidence" value="ECO:0007669"/>
    <property type="project" value="TreeGrafter"/>
</dbReference>
<dbReference type="PANTHER" id="PTHR13489:SF0">
    <property type="entry name" value="MINI-CHROMOSOME MAINTENANCE COMPLEX-BINDING PROTEIN"/>
    <property type="match status" value="1"/>
</dbReference>
<evidence type="ECO:0000256" key="1">
    <source>
        <dbReference type="ARBA" id="ARBA00004123"/>
    </source>
</evidence>
<dbReference type="EMBL" id="GL883149">
    <property type="protein sequence ID" value="EGG00239.1"/>
    <property type="molecule type" value="Genomic_DNA"/>
</dbReference>
<dbReference type="eggNOG" id="KOG2545">
    <property type="taxonomic scope" value="Eukaryota"/>
</dbReference>
<comment type="subcellular location">
    <subcellularLocation>
        <location evidence="1">Nucleus</location>
    </subcellularLocation>
</comment>
<evidence type="ECO:0000313" key="5">
    <source>
        <dbReference type="Proteomes" id="UP000001072"/>
    </source>
</evidence>
<evidence type="ECO:0000256" key="2">
    <source>
        <dbReference type="ARBA" id="ARBA00023242"/>
    </source>
</evidence>
<dbReference type="GO" id="GO:0006261">
    <property type="term" value="P:DNA-templated DNA replication"/>
    <property type="evidence" value="ECO:0007669"/>
    <property type="project" value="TreeGrafter"/>
</dbReference>
<dbReference type="FunCoup" id="F4S519">
    <property type="interactions" value="11"/>
</dbReference>
<sequence>MNPDKRITEIIKTPLKLIKEIHENSASSTRASHLTISNSFKEVFSNQESIYKIPSITNPSTSPSSLPKSTLVRFRCMIQDTGLGKEIYSNQNLTSIYQESHHEEFDPTLNSNESQFQLQERELIYSVEIPGESDWLKQKLDGPIDKGIEFNLMNTMDLSSSSETDFHKNEDQSKLSSTRDKFPLKGQQHLGVLLKVYDEDQKFEIDSIKTHSAIEVVGILDWIDFEMPLWLKLILITLPRFRFNSNTEEDIIPKQNPDDIQTKKDLIPCIHVIFHHSIPNLVISDPMTSNPIEECEKIRSRLIRYIAHKAFNNDELAAEYLLCSIISNAPSDTKLSIPNETLQLNLVYKTSSPSPESLIALLSKLLTRTVTVPFDIPTLNSNRLFPISNEDQIVSGSLQLTSTTQVILNSMNMNEGTLNSLGVKNIGCLKSLIEDRTLLYQFPFNQFFLNLSLGFIVLSFESKSFLEGFWNLPVVIEKESRGFVEEPDEFEIQLWREYIQNSIQNLKSIKISDELSSKIQESFVNIRKGAKDLTEANERLSLNEFSNRLKLLKLIGTQLNTTELNWSNWEYVCKLEKVRKIRCSNH</sequence>
<gene>
    <name evidence="4" type="ORF">MELLADRAFT_93727</name>
</gene>
<feature type="compositionally biased region" description="Basic and acidic residues" evidence="3">
    <location>
        <begin position="164"/>
        <end position="179"/>
    </location>
</feature>
<dbReference type="PANTHER" id="PTHR13489">
    <property type="entry name" value="MINI-CHROMOSOME MAINTENANCE COMPLEX-BINDING PROTEIN"/>
    <property type="match status" value="1"/>
</dbReference>
<dbReference type="OrthoDB" id="329666at2759"/>
<dbReference type="VEuPathDB" id="FungiDB:MELLADRAFT_93727"/>
<accession>F4S519</accession>
<evidence type="ECO:0000256" key="3">
    <source>
        <dbReference type="SAM" id="MobiDB-lite"/>
    </source>
</evidence>
<proteinExistence type="predicted"/>
<organism evidence="5">
    <name type="scientific">Melampsora larici-populina (strain 98AG31 / pathotype 3-4-7)</name>
    <name type="common">Poplar leaf rust fungus</name>
    <dbReference type="NCBI Taxonomy" id="747676"/>
    <lineage>
        <taxon>Eukaryota</taxon>
        <taxon>Fungi</taxon>
        <taxon>Dikarya</taxon>
        <taxon>Basidiomycota</taxon>
        <taxon>Pucciniomycotina</taxon>
        <taxon>Pucciniomycetes</taxon>
        <taxon>Pucciniales</taxon>
        <taxon>Melampsoraceae</taxon>
        <taxon>Melampsora</taxon>
    </lineage>
</organism>
<keyword evidence="5" id="KW-1185">Reference proteome</keyword>
<keyword evidence="2" id="KW-0539">Nucleus</keyword>
<dbReference type="GeneID" id="18936673"/>
<feature type="region of interest" description="Disordered" evidence="3">
    <location>
        <begin position="159"/>
        <end position="179"/>
    </location>
</feature>
<dbReference type="Proteomes" id="UP000001072">
    <property type="component" value="Unassembled WGS sequence"/>
</dbReference>
<dbReference type="HOGENOM" id="CLU_029811_2_0_1"/>
<dbReference type="Pfam" id="PF09739">
    <property type="entry name" value="MCM_bind"/>
    <property type="match status" value="2"/>
</dbReference>
<name>F4S519_MELLP</name>
<dbReference type="GO" id="GO:0005634">
    <property type="term" value="C:nucleus"/>
    <property type="evidence" value="ECO:0007669"/>
    <property type="project" value="UniProtKB-SubCell"/>
</dbReference>
<evidence type="ECO:0000313" key="4">
    <source>
        <dbReference type="EMBL" id="EGG00239.1"/>
    </source>
</evidence>
<evidence type="ECO:0008006" key="6">
    <source>
        <dbReference type="Google" id="ProtNLM"/>
    </source>
</evidence>
<dbReference type="KEGG" id="mlr:MELLADRAFT_93727"/>
<dbReference type="AlphaFoldDB" id="F4S519"/>
<reference evidence="5" key="1">
    <citation type="journal article" date="2011" name="Proc. Natl. Acad. Sci. U.S.A.">
        <title>Obligate biotrophy features unraveled by the genomic analysis of rust fungi.</title>
        <authorList>
            <person name="Duplessis S."/>
            <person name="Cuomo C.A."/>
            <person name="Lin Y.-C."/>
            <person name="Aerts A."/>
            <person name="Tisserant E."/>
            <person name="Veneault-Fourrey C."/>
            <person name="Joly D.L."/>
            <person name="Hacquard S."/>
            <person name="Amselem J."/>
            <person name="Cantarel B.L."/>
            <person name="Chiu R."/>
            <person name="Coutinho P.M."/>
            <person name="Feau N."/>
            <person name="Field M."/>
            <person name="Frey P."/>
            <person name="Gelhaye E."/>
            <person name="Goldberg J."/>
            <person name="Grabherr M.G."/>
            <person name="Kodira C.D."/>
            <person name="Kohler A."/>
            <person name="Kuees U."/>
            <person name="Lindquist E.A."/>
            <person name="Lucas S.M."/>
            <person name="Mago R."/>
            <person name="Mauceli E."/>
            <person name="Morin E."/>
            <person name="Murat C."/>
            <person name="Pangilinan J.L."/>
            <person name="Park R."/>
            <person name="Pearson M."/>
            <person name="Quesneville H."/>
            <person name="Rouhier N."/>
            <person name="Sakthikumar S."/>
            <person name="Salamov A.A."/>
            <person name="Schmutz J."/>
            <person name="Selles B."/>
            <person name="Shapiro H."/>
            <person name="Tanguay P."/>
            <person name="Tuskan G.A."/>
            <person name="Henrissat B."/>
            <person name="Van de Peer Y."/>
            <person name="Rouze P."/>
            <person name="Ellis J.G."/>
            <person name="Dodds P.N."/>
            <person name="Schein J.E."/>
            <person name="Zhong S."/>
            <person name="Hamelin R.C."/>
            <person name="Grigoriev I.V."/>
            <person name="Szabo L.J."/>
            <person name="Martin F."/>
        </authorList>
    </citation>
    <scope>NUCLEOTIDE SEQUENCE [LARGE SCALE GENOMIC DNA]</scope>
    <source>
        <strain evidence="5">98AG31 / pathotype 3-4-7</strain>
    </source>
</reference>
<dbReference type="RefSeq" id="XP_007416438.1">
    <property type="nucleotide sequence ID" value="XM_007416376.1"/>
</dbReference>
<dbReference type="InterPro" id="IPR019140">
    <property type="entry name" value="MCM_complex-bd"/>
</dbReference>
<protein>
    <recommendedName>
        <fullName evidence="6">Mini-chromosome maintenance complex-binding protein</fullName>
    </recommendedName>
</protein>